<evidence type="ECO:0000313" key="2">
    <source>
        <dbReference type="EMBL" id="PIP53226.1"/>
    </source>
</evidence>
<keyword evidence="1" id="KW-0812">Transmembrane</keyword>
<organism evidence="2 3">
    <name type="scientific">Candidatus Beckwithbacteria bacterium CG23_combo_of_CG06-09_8_20_14_all_34_8</name>
    <dbReference type="NCBI Taxonomy" id="1974497"/>
    <lineage>
        <taxon>Bacteria</taxon>
        <taxon>Candidatus Beckwithiibacteriota</taxon>
    </lineage>
</organism>
<feature type="transmembrane region" description="Helical" evidence="1">
    <location>
        <begin position="12"/>
        <end position="33"/>
    </location>
</feature>
<reference evidence="2 3" key="1">
    <citation type="submission" date="2017-09" db="EMBL/GenBank/DDBJ databases">
        <title>Depth-based differentiation of microbial function through sediment-hosted aquifers and enrichment of novel symbionts in the deep terrestrial subsurface.</title>
        <authorList>
            <person name="Probst A.J."/>
            <person name="Ladd B."/>
            <person name="Jarett J.K."/>
            <person name="Geller-Mcgrath D.E."/>
            <person name="Sieber C.M."/>
            <person name="Emerson J.B."/>
            <person name="Anantharaman K."/>
            <person name="Thomas B.C."/>
            <person name="Malmstrom R."/>
            <person name="Stieglmeier M."/>
            <person name="Klingl A."/>
            <person name="Woyke T."/>
            <person name="Ryan C.M."/>
            <person name="Banfield J.F."/>
        </authorList>
    </citation>
    <scope>NUCLEOTIDE SEQUENCE [LARGE SCALE GENOMIC DNA]</scope>
    <source>
        <strain evidence="2">CG23_combo_of_CG06-09_8_20_14_all_34_8</strain>
    </source>
</reference>
<keyword evidence="1" id="KW-0472">Membrane</keyword>
<dbReference type="Proteomes" id="UP000229459">
    <property type="component" value="Unassembled WGS sequence"/>
</dbReference>
<proteinExistence type="predicted"/>
<dbReference type="AlphaFoldDB" id="A0A2H0B6F9"/>
<evidence type="ECO:0000313" key="3">
    <source>
        <dbReference type="Proteomes" id="UP000229459"/>
    </source>
</evidence>
<feature type="non-terminal residue" evidence="2">
    <location>
        <position position="135"/>
    </location>
</feature>
<evidence type="ECO:0000256" key="1">
    <source>
        <dbReference type="SAM" id="Phobius"/>
    </source>
</evidence>
<keyword evidence="1" id="KW-1133">Transmembrane helix</keyword>
<name>A0A2H0B6F9_9BACT</name>
<gene>
    <name evidence="2" type="ORF">COX08_02145</name>
</gene>
<accession>A0A2H0B6F9</accession>
<sequence length="135" mass="15216">MKITDWINEHKSIVIILFGISIIILIVALVLVFKPKELVKQSNSVTVVSFNDGNNEVIVDRSGQVTIKTPFGTFTQFWDKEKIKRFFEDIDNLDFDSLVAYIGTDLAISLTSSNGRQIIVDTTQLPSEILDLLQI</sequence>
<protein>
    <submittedName>
        <fullName evidence="2">Uncharacterized protein</fullName>
    </submittedName>
</protein>
<dbReference type="EMBL" id="PCSR01000049">
    <property type="protein sequence ID" value="PIP53226.1"/>
    <property type="molecule type" value="Genomic_DNA"/>
</dbReference>
<comment type="caution">
    <text evidence="2">The sequence shown here is derived from an EMBL/GenBank/DDBJ whole genome shotgun (WGS) entry which is preliminary data.</text>
</comment>